<dbReference type="Gramene" id="FCD_00032704-RA">
    <property type="protein sequence ID" value="FCD_00032704-RA:cds"/>
    <property type="gene ID" value="FCD_00032704"/>
</dbReference>
<reference evidence="2" key="1">
    <citation type="submission" date="2023-07" db="EMBL/GenBank/DDBJ databases">
        <title>draft genome sequence of fig (Ficus carica).</title>
        <authorList>
            <person name="Takahashi T."/>
            <person name="Nishimura K."/>
        </authorList>
    </citation>
    <scope>NUCLEOTIDE SEQUENCE</scope>
</reference>
<dbReference type="PANTHER" id="PTHR33544:SF15">
    <property type="entry name" value="OS06G0256800 PROTEIN"/>
    <property type="match status" value="1"/>
</dbReference>
<keyword evidence="3" id="KW-1185">Reference proteome</keyword>
<gene>
    <name evidence="2" type="ORF">TIFTF001_020409</name>
</gene>
<evidence type="ECO:0000256" key="1">
    <source>
        <dbReference type="SAM" id="MobiDB-lite"/>
    </source>
</evidence>
<name>A0AA88AFQ5_FICCA</name>
<dbReference type="PANTHER" id="PTHR33544">
    <property type="entry name" value="DUF4005 DOMAIN-CONTAINING PROTEIN-RELATED"/>
    <property type="match status" value="1"/>
</dbReference>
<organism evidence="2 3">
    <name type="scientific">Ficus carica</name>
    <name type="common">Common fig</name>
    <dbReference type="NCBI Taxonomy" id="3494"/>
    <lineage>
        <taxon>Eukaryota</taxon>
        <taxon>Viridiplantae</taxon>
        <taxon>Streptophyta</taxon>
        <taxon>Embryophyta</taxon>
        <taxon>Tracheophyta</taxon>
        <taxon>Spermatophyta</taxon>
        <taxon>Magnoliopsida</taxon>
        <taxon>eudicotyledons</taxon>
        <taxon>Gunneridae</taxon>
        <taxon>Pentapetalae</taxon>
        <taxon>rosids</taxon>
        <taxon>fabids</taxon>
        <taxon>Rosales</taxon>
        <taxon>Moraceae</taxon>
        <taxon>Ficeae</taxon>
        <taxon>Ficus</taxon>
    </lineage>
</organism>
<proteinExistence type="predicted"/>
<feature type="compositionally biased region" description="Low complexity" evidence="1">
    <location>
        <begin position="67"/>
        <end position="82"/>
    </location>
</feature>
<dbReference type="Proteomes" id="UP001187192">
    <property type="component" value="Unassembled WGS sequence"/>
</dbReference>
<dbReference type="AlphaFoldDB" id="A0AA88AFQ5"/>
<comment type="caution">
    <text evidence="2">The sequence shown here is derived from an EMBL/GenBank/DDBJ whole genome shotgun (WGS) entry which is preliminary data.</text>
</comment>
<feature type="compositionally biased region" description="Low complexity" evidence="1">
    <location>
        <begin position="15"/>
        <end position="30"/>
    </location>
</feature>
<protein>
    <submittedName>
        <fullName evidence="2">Uncharacterized protein</fullName>
    </submittedName>
</protein>
<feature type="region of interest" description="Disordered" evidence="1">
    <location>
        <begin position="56"/>
        <end position="83"/>
    </location>
</feature>
<dbReference type="EMBL" id="BTGU01000037">
    <property type="protein sequence ID" value="GMN51260.1"/>
    <property type="molecule type" value="Genomic_DNA"/>
</dbReference>
<sequence length="203" mass="21226">MLDPANDLLPPPSSPTNSSISSSDLDTESTGSFFHDRSTTLGTLMGVSFPTIAFRAPSQRRRDTPISSATAAQSSAVAGAGSRKCRKAKKKAASASASAAVVADRRRRWWSLCRDDGDSKPASLGEFLEVERRFGDGAAFFGAAAELENAVVVGEHRNGRVLFADGRVLPPAVDVDETTSSSSGGALCRFPVSLTGICSGCVR</sequence>
<accession>A0AA88AFQ5</accession>
<dbReference type="InterPro" id="IPR040344">
    <property type="entry name" value="At3g17950-like"/>
</dbReference>
<feature type="region of interest" description="Disordered" evidence="1">
    <location>
        <begin position="1"/>
        <end position="32"/>
    </location>
</feature>
<evidence type="ECO:0000313" key="2">
    <source>
        <dbReference type="EMBL" id="GMN51260.1"/>
    </source>
</evidence>
<evidence type="ECO:0000313" key="3">
    <source>
        <dbReference type="Proteomes" id="UP001187192"/>
    </source>
</evidence>